<dbReference type="EMBL" id="KX008963">
    <property type="protein sequence ID" value="AOM63572.1"/>
    <property type="molecule type" value="Genomic_DNA"/>
</dbReference>
<keyword evidence="3" id="KW-1185">Reference proteome</keyword>
<feature type="domain" description="USP" evidence="1">
    <location>
        <begin position="4"/>
        <end position="280"/>
    </location>
</feature>
<dbReference type="Proteomes" id="UP000232488">
    <property type="component" value="Segment"/>
</dbReference>
<organism evidence="2 3">
    <name type="scientific">Heterosigma akashiwo virus 01</name>
    <name type="common">HaV01</name>
    <dbReference type="NCBI Taxonomy" id="97195"/>
    <lineage>
        <taxon>Viruses</taxon>
        <taxon>Varidnaviria</taxon>
        <taxon>Bamfordvirae</taxon>
        <taxon>Nucleocytoviricota</taxon>
        <taxon>Megaviricetes</taxon>
        <taxon>Algavirales</taxon>
        <taxon>Phycodnaviridae</taxon>
        <taxon>Raphidovirus</taxon>
        <taxon>Raphidovirus japonicum</taxon>
    </lineage>
</organism>
<dbReference type="InterPro" id="IPR050164">
    <property type="entry name" value="Peptidase_C19"/>
</dbReference>
<dbReference type="PROSITE" id="PS50235">
    <property type="entry name" value="USP_3"/>
    <property type="match status" value="1"/>
</dbReference>
<dbReference type="CDD" id="cd02257">
    <property type="entry name" value="Peptidase_C19"/>
    <property type="match status" value="1"/>
</dbReference>
<organismHost>
    <name type="scientific">Heterosigma akashiwo</name>
    <name type="common">Chromophytic alga</name>
    <name type="synonym">Heterosigma carterae</name>
    <dbReference type="NCBI Taxonomy" id="2829"/>
</organismHost>
<dbReference type="OrthoDB" id="8303at10239"/>
<dbReference type="GeneID" id="37618622"/>
<dbReference type="Pfam" id="PF00443">
    <property type="entry name" value="UCH"/>
    <property type="match status" value="1"/>
</dbReference>
<dbReference type="InterPro" id="IPR001394">
    <property type="entry name" value="Peptidase_C19_UCH"/>
</dbReference>
<dbReference type="GO" id="GO:0016579">
    <property type="term" value="P:protein deubiquitination"/>
    <property type="evidence" value="ECO:0007669"/>
    <property type="project" value="InterPro"/>
</dbReference>
<keyword evidence="2" id="KW-0378">Hydrolase</keyword>
<dbReference type="InterPro" id="IPR038765">
    <property type="entry name" value="Papain-like_cys_pep_sf"/>
</dbReference>
<proteinExistence type="predicted"/>
<dbReference type="RefSeq" id="YP_009507638.1">
    <property type="nucleotide sequence ID" value="NC_038553.1"/>
</dbReference>
<dbReference type="InterPro" id="IPR028889">
    <property type="entry name" value="USP"/>
</dbReference>
<dbReference type="PANTHER" id="PTHR24006">
    <property type="entry name" value="UBIQUITIN CARBOXYL-TERMINAL HYDROLASE"/>
    <property type="match status" value="1"/>
</dbReference>
<protein>
    <submittedName>
        <fullName evidence="2">Putative ubiquitin carboxyl-terminal hydrolase 8-like isoform X1</fullName>
    </submittedName>
</protein>
<evidence type="ECO:0000313" key="3">
    <source>
        <dbReference type="Proteomes" id="UP000232488"/>
    </source>
</evidence>
<evidence type="ECO:0000259" key="1">
    <source>
        <dbReference type="PROSITE" id="PS50235"/>
    </source>
</evidence>
<gene>
    <name evidence="2" type="primary">HaV53_ORF241</name>
</gene>
<name>A0A1C9C5J9_HAV01</name>
<dbReference type="SUPFAM" id="SSF54001">
    <property type="entry name" value="Cysteine proteinases"/>
    <property type="match status" value="1"/>
</dbReference>
<evidence type="ECO:0000313" key="2">
    <source>
        <dbReference type="EMBL" id="AOM63572.1"/>
    </source>
</evidence>
<dbReference type="Gene3D" id="3.90.70.10">
    <property type="entry name" value="Cysteine proteinases"/>
    <property type="match status" value="1"/>
</dbReference>
<dbReference type="GO" id="GO:0004843">
    <property type="term" value="F:cysteine-type deubiquitinase activity"/>
    <property type="evidence" value="ECO:0007669"/>
    <property type="project" value="InterPro"/>
</dbReference>
<accession>A0A1C9C5J9</accession>
<sequence>MDIIRIKNLGNTCYLNTALQALLCSESFRDDFLNFHNTCGIFTMSIINEILNNSNNVKVPTKLYKAYIKKFKITRNDPEDCCECLYRLIDVLHEENKLITKKDKRKKDNIITCWNSIENSLIKKYFIGIQSENRRTICCNNIERTVTPFTILNIHCSKNDELYRHIRQLLEPETIENVTCEHCNSKTDMIKHVEIHRVPNILILNVVVPMKDMSIQNNLSIGNYEYILRYVNFYDGVHYHNMFYDKNSHEYMNINDSHVSRMDLIDLKRYHIQLIVFELASDEKKSI</sequence>
<dbReference type="KEGG" id="vg:37618622"/>
<reference evidence="2 3" key="1">
    <citation type="submission" date="2016-03" db="EMBL/GenBank/DDBJ databases">
        <title>Genome sequences of a Phycodnavirus, Heterosigma akashiwo virus strain 53.</title>
        <authorList>
            <person name="Ueki S."/>
            <person name="Ogura Y."/>
            <person name="Hayashi T."/>
        </authorList>
    </citation>
    <scope>NUCLEOTIDE SEQUENCE [LARGE SCALE GENOMIC DNA]</scope>
    <source>
        <strain evidence="2">HaV53</strain>
    </source>
</reference>